<keyword evidence="1" id="KW-0547">Nucleotide-binding</keyword>
<dbReference type="PANTHER" id="PTHR21621">
    <property type="entry name" value="RIBOSOMAL PROTEIN S6 MODIFICATION PROTEIN"/>
    <property type="match status" value="1"/>
</dbReference>
<dbReference type="GO" id="GO:0009432">
    <property type="term" value="P:SOS response"/>
    <property type="evidence" value="ECO:0007669"/>
    <property type="project" value="TreeGrafter"/>
</dbReference>
<dbReference type="GO" id="GO:0005737">
    <property type="term" value="C:cytoplasm"/>
    <property type="evidence" value="ECO:0007669"/>
    <property type="project" value="TreeGrafter"/>
</dbReference>
<dbReference type="GO" id="GO:0046872">
    <property type="term" value="F:metal ion binding"/>
    <property type="evidence" value="ECO:0007669"/>
    <property type="project" value="InterPro"/>
</dbReference>
<dbReference type="PROSITE" id="PS50975">
    <property type="entry name" value="ATP_GRASP"/>
    <property type="match status" value="1"/>
</dbReference>
<accession>A0A0D0FQF5</accession>
<dbReference type="STRING" id="1503925.TH53_25060"/>
<dbReference type="PANTHER" id="PTHR21621:SF0">
    <property type="entry name" value="BETA-CITRYLGLUTAMATE SYNTHASE B-RELATED"/>
    <property type="match status" value="1"/>
</dbReference>
<evidence type="ECO:0000259" key="2">
    <source>
        <dbReference type="PROSITE" id="PS50975"/>
    </source>
</evidence>
<dbReference type="GO" id="GO:0005524">
    <property type="term" value="F:ATP binding"/>
    <property type="evidence" value="ECO:0007669"/>
    <property type="project" value="UniProtKB-UniRule"/>
</dbReference>
<dbReference type="OrthoDB" id="583309at2"/>
<dbReference type="EMBL" id="JXRA01000147">
    <property type="protein sequence ID" value="KIO74699.1"/>
    <property type="molecule type" value="Genomic_DNA"/>
</dbReference>
<dbReference type="Proteomes" id="UP000032049">
    <property type="component" value="Unassembled WGS sequence"/>
</dbReference>
<sequence>MVLIFSTKTDTSTDLVISWLKKFNVQYLRLNEDFYDSLEINFAEDIISFYGVSQQNISVIWFRKTPAIFDDSEMHNISKKLGNNVNIFIEKESKAIREYVFKTLRESTNIKWLTSPFLLTQNKLMQMQAAKKFGLEIPPSYLVSNKKQLKFILEKEGELITKPMENCVNLFFKERAIGMKTTLINNLNNIPDSFAPALLQKRVQKKIEVRTFYVLGKFFSTKIVEKNFNEVDHRLSLIDFSSRYEIFELPEEIENKIENVLSYFDLNCASIDLMVDEDENYVFLEINPTGQFTYHSFFNNTYLEKEIALALKKNVQ</sequence>
<evidence type="ECO:0000313" key="4">
    <source>
        <dbReference type="Proteomes" id="UP000032049"/>
    </source>
</evidence>
<reference evidence="3 4" key="1">
    <citation type="submission" date="2015-01" db="EMBL/GenBank/DDBJ databases">
        <title>Draft genome sequence of Pedobacter sp. NL19 isolated from sludge of an effluent treatment pond in an abandoned uranium mine.</title>
        <authorList>
            <person name="Santos T."/>
            <person name="Caetano T."/>
            <person name="Covas C."/>
            <person name="Cruz A."/>
            <person name="Mendo S."/>
        </authorList>
    </citation>
    <scope>NUCLEOTIDE SEQUENCE [LARGE SCALE GENOMIC DNA]</scope>
    <source>
        <strain evidence="3 4">NL19</strain>
    </source>
</reference>
<evidence type="ECO:0000256" key="1">
    <source>
        <dbReference type="PROSITE-ProRule" id="PRU00409"/>
    </source>
</evidence>
<dbReference type="SUPFAM" id="SSF56059">
    <property type="entry name" value="Glutathione synthetase ATP-binding domain-like"/>
    <property type="match status" value="1"/>
</dbReference>
<evidence type="ECO:0000313" key="3">
    <source>
        <dbReference type="EMBL" id="KIO74699.1"/>
    </source>
</evidence>
<keyword evidence="4" id="KW-1185">Reference proteome</keyword>
<dbReference type="AlphaFoldDB" id="A0A0D0FQF5"/>
<dbReference type="GO" id="GO:0018169">
    <property type="term" value="F:ribosomal S6-glutamic acid ligase activity"/>
    <property type="evidence" value="ECO:0007669"/>
    <property type="project" value="TreeGrafter"/>
</dbReference>
<gene>
    <name evidence="3" type="ORF">TH53_25060</name>
</gene>
<organism evidence="3 4">
    <name type="scientific">Pedobacter lusitanus</name>
    <dbReference type="NCBI Taxonomy" id="1503925"/>
    <lineage>
        <taxon>Bacteria</taxon>
        <taxon>Pseudomonadati</taxon>
        <taxon>Bacteroidota</taxon>
        <taxon>Sphingobacteriia</taxon>
        <taxon>Sphingobacteriales</taxon>
        <taxon>Sphingobacteriaceae</taxon>
        <taxon>Pedobacter</taxon>
    </lineage>
</organism>
<dbReference type="InterPro" id="IPR011761">
    <property type="entry name" value="ATP-grasp"/>
</dbReference>
<dbReference type="RefSeq" id="WP_041886975.1">
    <property type="nucleotide sequence ID" value="NZ_JXRA01000147.1"/>
</dbReference>
<keyword evidence="1" id="KW-0067">ATP-binding</keyword>
<protein>
    <recommendedName>
        <fullName evidence="2">ATP-grasp domain-containing protein</fullName>
    </recommendedName>
</protein>
<proteinExistence type="predicted"/>
<dbReference type="Gene3D" id="3.30.470.20">
    <property type="entry name" value="ATP-grasp fold, B domain"/>
    <property type="match status" value="1"/>
</dbReference>
<comment type="caution">
    <text evidence="3">The sequence shown here is derived from an EMBL/GenBank/DDBJ whole genome shotgun (WGS) entry which is preliminary data.</text>
</comment>
<name>A0A0D0FQF5_9SPHI</name>
<feature type="domain" description="ATP-grasp" evidence="2">
    <location>
        <begin position="127"/>
        <end position="316"/>
    </location>
</feature>